<dbReference type="GO" id="GO:0005524">
    <property type="term" value="F:ATP binding"/>
    <property type="evidence" value="ECO:0007669"/>
    <property type="project" value="UniProtKB-UniRule"/>
</dbReference>
<dbReference type="EMBL" id="JAGQHR010000388">
    <property type="protein sequence ID" value="MCA9728454.1"/>
    <property type="molecule type" value="Genomic_DNA"/>
</dbReference>
<feature type="domain" description="Fibronectin type-III" evidence="8">
    <location>
        <begin position="768"/>
        <end position="866"/>
    </location>
</feature>
<keyword evidence="4 5" id="KW-0067">ATP-binding</keyword>
<dbReference type="InterPro" id="IPR012334">
    <property type="entry name" value="Pectin_lyas_fold"/>
</dbReference>
<dbReference type="Pfam" id="PF00041">
    <property type="entry name" value="fn3"/>
    <property type="match status" value="2"/>
</dbReference>
<evidence type="ECO:0000256" key="4">
    <source>
        <dbReference type="ARBA" id="ARBA00022840"/>
    </source>
</evidence>
<dbReference type="CDD" id="cd00063">
    <property type="entry name" value="FN3"/>
    <property type="match status" value="3"/>
</dbReference>
<dbReference type="Proteomes" id="UP000697710">
    <property type="component" value="Unassembled WGS sequence"/>
</dbReference>
<evidence type="ECO:0000259" key="7">
    <source>
        <dbReference type="PROSITE" id="PS50011"/>
    </source>
</evidence>
<dbReference type="InterPro" id="IPR017441">
    <property type="entry name" value="Protein_kinase_ATP_BS"/>
</dbReference>
<dbReference type="InterPro" id="IPR039448">
    <property type="entry name" value="Beta_helix"/>
</dbReference>
<evidence type="ECO:0000256" key="2">
    <source>
        <dbReference type="ARBA" id="ARBA00022741"/>
    </source>
</evidence>
<dbReference type="InterPro" id="IPR036116">
    <property type="entry name" value="FN3_sf"/>
</dbReference>
<dbReference type="Pfam" id="PF00069">
    <property type="entry name" value="Pkinase"/>
    <property type="match status" value="1"/>
</dbReference>
<reference evidence="9" key="2">
    <citation type="journal article" date="2021" name="Microbiome">
        <title>Successional dynamics and alternative stable states in a saline activated sludge microbial community over 9 years.</title>
        <authorList>
            <person name="Wang Y."/>
            <person name="Ye J."/>
            <person name="Ju F."/>
            <person name="Liu L."/>
            <person name="Boyd J.A."/>
            <person name="Deng Y."/>
            <person name="Parks D.H."/>
            <person name="Jiang X."/>
            <person name="Yin X."/>
            <person name="Woodcroft B.J."/>
            <person name="Tyson G.W."/>
            <person name="Hugenholtz P."/>
            <person name="Polz M.F."/>
            <person name="Zhang T."/>
        </authorList>
    </citation>
    <scope>NUCLEOTIDE SEQUENCE</scope>
    <source>
        <strain evidence="9">HKST-UBA01</strain>
    </source>
</reference>
<dbReference type="Pfam" id="PF13229">
    <property type="entry name" value="Beta_helix"/>
    <property type="match status" value="1"/>
</dbReference>
<evidence type="ECO:0000256" key="5">
    <source>
        <dbReference type="PROSITE-ProRule" id="PRU10141"/>
    </source>
</evidence>
<dbReference type="GO" id="GO:0004674">
    <property type="term" value="F:protein serine/threonine kinase activity"/>
    <property type="evidence" value="ECO:0007669"/>
    <property type="project" value="TreeGrafter"/>
</dbReference>
<proteinExistence type="predicted"/>
<dbReference type="PROSITE" id="PS50011">
    <property type="entry name" value="PROTEIN_KINASE_DOM"/>
    <property type="match status" value="1"/>
</dbReference>
<reference evidence="9" key="1">
    <citation type="submission" date="2020-04" db="EMBL/GenBank/DDBJ databases">
        <authorList>
            <person name="Zhang T."/>
        </authorList>
    </citation>
    <scope>NUCLEOTIDE SEQUENCE</scope>
    <source>
        <strain evidence="9">HKST-UBA01</strain>
    </source>
</reference>
<feature type="region of interest" description="Disordered" evidence="6">
    <location>
        <begin position="287"/>
        <end position="375"/>
    </location>
</feature>
<name>A0A956LZM8_UNCEI</name>
<feature type="region of interest" description="Disordered" evidence="6">
    <location>
        <begin position="739"/>
        <end position="766"/>
    </location>
</feature>
<accession>A0A956LZM8</accession>
<comment type="caution">
    <text evidence="9">The sequence shown here is derived from an EMBL/GenBank/DDBJ whole genome shotgun (WGS) entry which is preliminary data.</text>
</comment>
<dbReference type="SUPFAM" id="SSF51126">
    <property type="entry name" value="Pectin lyase-like"/>
    <property type="match status" value="1"/>
</dbReference>
<dbReference type="Gene3D" id="2.160.20.10">
    <property type="entry name" value="Single-stranded right-handed beta-helix, Pectin lyase-like"/>
    <property type="match status" value="1"/>
</dbReference>
<dbReference type="InterPro" id="IPR011009">
    <property type="entry name" value="Kinase-like_dom_sf"/>
</dbReference>
<dbReference type="Gene3D" id="2.60.40.10">
    <property type="entry name" value="Immunoglobulins"/>
    <property type="match status" value="3"/>
</dbReference>
<dbReference type="PANTHER" id="PTHR43289">
    <property type="entry name" value="MITOGEN-ACTIVATED PROTEIN KINASE KINASE KINASE 20-RELATED"/>
    <property type="match status" value="1"/>
</dbReference>
<feature type="binding site" evidence="5">
    <location>
        <position position="44"/>
    </location>
    <ligand>
        <name>ATP</name>
        <dbReference type="ChEBI" id="CHEBI:30616"/>
    </ligand>
</feature>
<dbReference type="PANTHER" id="PTHR43289:SF34">
    <property type="entry name" value="SERINE_THREONINE-PROTEIN KINASE YBDM-RELATED"/>
    <property type="match status" value="1"/>
</dbReference>
<feature type="domain" description="Fibronectin type-III" evidence="8">
    <location>
        <begin position="657"/>
        <end position="751"/>
    </location>
</feature>
<dbReference type="Gene3D" id="1.10.510.10">
    <property type="entry name" value="Transferase(Phosphotransferase) domain 1"/>
    <property type="match status" value="1"/>
</dbReference>
<feature type="domain" description="Protein kinase" evidence="7">
    <location>
        <begin position="15"/>
        <end position="285"/>
    </location>
</feature>
<dbReference type="PROSITE" id="PS00107">
    <property type="entry name" value="PROTEIN_KINASE_ATP"/>
    <property type="match status" value="1"/>
</dbReference>
<dbReference type="AlphaFoldDB" id="A0A956LZM8"/>
<sequence>MAMMLEMGQLLQDRYRIDGLLGKGGMGAVYRAHDTRLNTTVAIKENLEFDQRASFETAPAPGQESSEAVDGRRAQFEREAHILARLRHEGLPKVTDHFLVPGQGQYLVMEFIHWKNLSEVMAERGRFDVDDALQSAIQVCRVLEYLHAQNPPIIHRDLKPANLRLTPDGRLIVVDFGIAKEGAAGLTRTGALGVTPGFSPVEQYAGSGQSDPRSDVYALGATLYAMLSGETPPAATDRFVGTPVIALKEKILGVSDAVQAAVDRAMSLNPGDRFPTATAFREALENARKGTAPKGATTGITAPIPRDSGGDDAAEQEKRRRSFFETPATGPMAPAVPPTAPVGSGVAGGSGSPAPTIIVDRTPTAPTADPGRAEKRGKGGLIAVLIVLVLAAAGFGAYRMGLFPKSTPTVPPPPTALWSAIEVHLSRDPNLRPSNATLLRRVDASTGAVQGHAPEALLADRTLAQEVFDGAALAAFARPFTADLECGQTYRVVAFGILADGSPERLGSAPFQSDPCPGNGPTHLSAKDIGPDRLTLTWDWTGPGFVAYEVHRTTEPSLTPTAATRTGNPITSAEAREVTVDELECDREYTFVLRAVTDEGSFDSPPLRVRTAACGSTAELPPGTPSAPVRNEEPRHEQPTSPTEPSETKTHPAPVTAPSDLSLYDATESSLDLRWAWNGPGFRSYDVYAATDRGFVPSAANHVVGPLTARDQTRGSVSGLGCGTTYFMRVRVTTTTGSADSPVLETRTRPCASAPSTPATPPTTPASPLAAVRIEAVEAKSGTLVEVRWTRCPSAAFSGYDIHLSVTSGFQPSSATKVQTVSMVDQQSLQLADLACNTSYYLRVVVRDIKGQSAVSDQAMVRTPACAIPNPVHLSPTGGDFPDLITAFERINQDPNVPPGLRIELAPGTYRFAGDLWLGKSVVLDGPQANVEGRIVLQAPRIELIGITLDTTGKSALNVPSGQLFLKDCVIQSRTHPGIEVLGNGSVELRNTTIRDCGSKGLLLRGNAKALVQGGSIEGNESGIDAGDQANLLMHGVKVGRSRQSGVYLHDGATATIDQGSAITGNGLNGILVAASAQLTLTGSSVRENSQAGVIVEAGGTVRLRDCDLTGNVQDALVEDSGSSVTKEGNVRTK</sequence>
<dbReference type="SMART" id="SM00220">
    <property type="entry name" value="S_TKc"/>
    <property type="match status" value="1"/>
</dbReference>
<keyword evidence="2 5" id="KW-0547">Nucleotide-binding</keyword>
<evidence type="ECO:0000256" key="3">
    <source>
        <dbReference type="ARBA" id="ARBA00022777"/>
    </source>
</evidence>
<evidence type="ECO:0000313" key="9">
    <source>
        <dbReference type="EMBL" id="MCA9728454.1"/>
    </source>
</evidence>
<evidence type="ECO:0000256" key="1">
    <source>
        <dbReference type="ARBA" id="ARBA00022679"/>
    </source>
</evidence>
<dbReference type="InterPro" id="IPR003961">
    <property type="entry name" value="FN3_dom"/>
</dbReference>
<dbReference type="SMART" id="SM00060">
    <property type="entry name" value="FN3"/>
    <property type="match status" value="3"/>
</dbReference>
<feature type="domain" description="Fibronectin type-III" evidence="8">
    <location>
        <begin position="520"/>
        <end position="617"/>
    </location>
</feature>
<dbReference type="CDD" id="cd14014">
    <property type="entry name" value="STKc_PknB_like"/>
    <property type="match status" value="1"/>
</dbReference>
<dbReference type="PROSITE" id="PS50853">
    <property type="entry name" value="FN3"/>
    <property type="match status" value="3"/>
</dbReference>
<keyword evidence="3" id="KW-0418">Kinase</keyword>
<evidence type="ECO:0000313" key="10">
    <source>
        <dbReference type="Proteomes" id="UP000697710"/>
    </source>
</evidence>
<dbReference type="SUPFAM" id="SSF56112">
    <property type="entry name" value="Protein kinase-like (PK-like)"/>
    <property type="match status" value="1"/>
</dbReference>
<protein>
    <submittedName>
        <fullName evidence="9">Fibronectin type III domain-containing protein</fullName>
    </submittedName>
</protein>
<feature type="region of interest" description="Disordered" evidence="6">
    <location>
        <begin position="614"/>
        <end position="660"/>
    </location>
</feature>
<dbReference type="InterPro" id="IPR000719">
    <property type="entry name" value="Prot_kinase_dom"/>
</dbReference>
<dbReference type="InterPro" id="IPR013783">
    <property type="entry name" value="Ig-like_fold"/>
</dbReference>
<evidence type="ECO:0000256" key="6">
    <source>
        <dbReference type="SAM" id="MobiDB-lite"/>
    </source>
</evidence>
<dbReference type="Gene3D" id="3.30.200.20">
    <property type="entry name" value="Phosphorylase Kinase, domain 1"/>
    <property type="match status" value="1"/>
</dbReference>
<dbReference type="SUPFAM" id="SSF49265">
    <property type="entry name" value="Fibronectin type III"/>
    <property type="match status" value="2"/>
</dbReference>
<gene>
    <name evidence="9" type="ORF">KC729_12270</name>
</gene>
<evidence type="ECO:0000259" key="8">
    <source>
        <dbReference type="PROSITE" id="PS50853"/>
    </source>
</evidence>
<organism evidence="9 10">
    <name type="scientific">Eiseniibacteriota bacterium</name>
    <dbReference type="NCBI Taxonomy" id="2212470"/>
    <lineage>
        <taxon>Bacteria</taxon>
        <taxon>Candidatus Eiseniibacteriota</taxon>
    </lineage>
</organism>
<keyword evidence="1" id="KW-0808">Transferase</keyword>
<dbReference type="InterPro" id="IPR011050">
    <property type="entry name" value="Pectin_lyase_fold/virulence"/>
</dbReference>